<dbReference type="PANTHER" id="PTHR43053">
    <property type="entry name" value="GLYCOSIDASE FAMILY 31"/>
    <property type="match status" value="1"/>
</dbReference>
<dbReference type="Pfam" id="PF02065">
    <property type="entry name" value="Melibiase"/>
    <property type="match status" value="1"/>
</dbReference>
<dbReference type="GO" id="GO:0016052">
    <property type="term" value="P:carbohydrate catabolic process"/>
    <property type="evidence" value="ECO:0007669"/>
    <property type="project" value="InterPro"/>
</dbReference>
<name>A0A7C3HWW1_MEIRU</name>
<sequence length="618" mass="70823">MNLTLNPDQTLNFLGSTIRLLQARPVVNGRLIEITSAKVEQEHPNRWRAHYHSAMGVFWVKAWREEPIWKLKFGLDGFTGNFLLDSFGLHFAQIVGAQKYLRQGYHSWDGAGYVAMGEARQTGYALTQLLGASGTNSVVLGFDRHHRFQHTFTFEDSSLRLEVLWDRKSARRIESECLLIFEQDGVEEALRSWAQQVAQAAPDPPRRPAQPITGWCSWYNLYAAISEENILEHLRGVEEVCKREHLPMRVFQLDDGFTPEMGDWLEVKPQFPRGIKPLLDEIRAAGLVPGLWIAPFLVGNRSKLFQQHPDWVLHEHSGQPLVQMRFYGEFRWHKRSEEYYILDATHPQALEYLRNVFRVWRQDWGCEYFKTDFMFFGAEYGPDRVAYHTPGLSRMEVWHRVARMIRAEIGDALWVGCGMPLWASVGLVDGNRIGRDVGAEWLPDTYERLYGLALRNFGNHLLWEADPDCVLLRERFHYLSEQEQTGLALFFGMMGGVLLTSDALDEISTERLALWRMLLLSAGGSCRYPLLGSDDQVLVQVRGHCPAAVLAFNLSDQTVQRTYPLHTLGLPAGLVGYNWHRREWLPQSEQLAFTLAPHQSALVFLSDGPLEPPPTQLP</sequence>
<evidence type="ECO:0000313" key="3">
    <source>
        <dbReference type="EMBL" id="HFG20543.1"/>
    </source>
</evidence>
<comment type="caution">
    <text evidence="3">The sequence shown here is derived from an EMBL/GenBank/DDBJ whole genome shotgun (WGS) entry which is preliminary data.</text>
</comment>
<dbReference type="EMBL" id="DSWI01000016">
    <property type="protein sequence ID" value="HFG20543.1"/>
    <property type="molecule type" value="Genomic_DNA"/>
</dbReference>
<proteinExistence type="predicted"/>
<dbReference type="SUPFAM" id="SSF51445">
    <property type="entry name" value="(Trans)glycosidases"/>
    <property type="match status" value="1"/>
</dbReference>
<organism evidence="3">
    <name type="scientific">Meiothermus ruber</name>
    <dbReference type="NCBI Taxonomy" id="277"/>
    <lineage>
        <taxon>Bacteria</taxon>
        <taxon>Thermotogati</taxon>
        <taxon>Deinococcota</taxon>
        <taxon>Deinococci</taxon>
        <taxon>Thermales</taxon>
        <taxon>Thermaceae</taxon>
        <taxon>Meiothermus</taxon>
    </lineage>
</organism>
<dbReference type="InterPro" id="IPR017853">
    <property type="entry name" value="GH"/>
</dbReference>
<dbReference type="InterPro" id="IPR002252">
    <property type="entry name" value="Glyco_hydro_36"/>
</dbReference>
<dbReference type="GO" id="GO:0004557">
    <property type="term" value="F:alpha-galactosidase activity"/>
    <property type="evidence" value="ECO:0007669"/>
    <property type="project" value="InterPro"/>
</dbReference>
<dbReference type="PANTHER" id="PTHR43053:SF3">
    <property type="entry name" value="ALPHA-GALACTOSIDASE C-RELATED"/>
    <property type="match status" value="1"/>
</dbReference>
<dbReference type="Gene3D" id="3.20.20.70">
    <property type="entry name" value="Aldolase class I"/>
    <property type="match status" value="1"/>
</dbReference>
<accession>A0A7C3HWW1</accession>
<dbReference type="InterPro" id="IPR013785">
    <property type="entry name" value="Aldolase_TIM"/>
</dbReference>
<evidence type="ECO:0000256" key="1">
    <source>
        <dbReference type="ARBA" id="ARBA00022801"/>
    </source>
</evidence>
<reference evidence="3" key="1">
    <citation type="journal article" date="2020" name="mSystems">
        <title>Genome- and Community-Level Interaction Insights into Carbon Utilization and Element Cycling Functions of Hydrothermarchaeota in Hydrothermal Sediment.</title>
        <authorList>
            <person name="Zhou Z."/>
            <person name="Liu Y."/>
            <person name="Xu W."/>
            <person name="Pan J."/>
            <person name="Luo Z.H."/>
            <person name="Li M."/>
        </authorList>
    </citation>
    <scope>NUCLEOTIDE SEQUENCE [LARGE SCALE GENOMIC DNA]</scope>
    <source>
        <strain evidence="3">SpSt-524</strain>
    </source>
</reference>
<dbReference type="AlphaFoldDB" id="A0A7C3HWW1"/>
<protein>
    <submittedName>
        <fullName evidence="3">Alpha-galactosidase</fullName>
    </submittedName>
</protein>
<evidence type="ECO:0000256" key="2">
    <source>
        <dbReference type="ARBA" id="ARBA00023295"/>
    </source>
</evidence>
<dbReference type="CDD" id="cd14791">
    <property type="entry name" value="GH36"/>
    <property type="match status" value="1"/>
</dbReference>
<keyword evidence="2" id="KW-0326">Glycosidase</keyword>
<keyword evidence="1" id="KW-0378">Hydrolase</keyword>
<gene>
    <name evidence="3" type="ORF">ENS82_07455</name>
</gene>
<dbReference type="InterPro" id="IPR050985">
    <property type="entry name" value="Alpha-glycosidase_related"/>
</dbReference>